<sequence length="356" mass="41294">MFVEKKRGITYYGSYKKDIPLATKEDINLINLLEEKGNVSGKVLNYGKDGLLKLNILGKIFILKDIKESFKTGEILFLELAKNPDTHITSITIKKNHDQYINAKTNNFLFLLKYTESPKSVHMESDIIHDDRLKLADYFLKLLYRSKDHDSAKRLAFLLSIEHQGLDLILYELRNSTKITQIELNKLKPILELTSAQFSDDEVHNNELLKNSFRLIEILLLGYRRNFSIKPVNEELSIADKIYNILKNGTTPLTSRLENNFNNIFQSEYKIIPFFHFIKGEYKHFALFAPKHNKKRFFLKSNLFDKNTIISILLDDSGMTFLCDNEASDDIKNSLLAPHTTTFVKFLVKDDNIAMK</sequence>
<organism evidence="1 2">
    <name type="scientific">Candidatus Cyrtobacter comes</name>
    <dbReference type="NCBI Taxonomy" id="675776"/>
    <lineage>
        <taxon>Bacteria</taxon>
        <taxon>Pseudomonadati</taxon>
        <taxon>Pseudomonadota</taxon>
        <taxon>Alphaproteobacteria</taxon>
        <taxon>Rickettsiales</taxon>
        <taxon>Candidatus Midichloriaceae</taxon>
        <taxon>Candidatus Cyrtobacter</taxon>
    </lineage>
</organism>
<dbReference type="Proteomes" id="UP001293791">
    <property type="component" value="Unassembled WGS sequence"/>
</dbReference>
<gene>
    <name evidence="1" type="ORF">Cyrtocomes_00285</name>
</gene>
<keyword evidence="2" id="KW-1185">Reference proteome</keyword>
<dbReference type="EMBL" id="JARGYT010000010">
    <property type="protein sequence ID" value="MDZ5761925.1"/>
    <property type="molecule type" value="Genomic_DNA"/>
</dbReference>
<evidence type="ECO:0000313" key="2">
    <source>
        <dbReference type="Proteomes" id="UP001293791"/>
    </source>
</evidence>
<evidence type="ECO:0000313" key="1">
    <source>
        <dbReference type="EMBL" id="MDZ5761925.1"/>
    </source>
</evidence>
<name>A0ABU5L725_9RICK</name>
<comment type="caution">
    <text evidence="1">The sequence shown here is derived from an EMBL/GenBank/DDBJ whole genome shotgun (WGS) entry which is preliminary data.</text>
</comment>
<accession>A0ABU5L725</accession>
<reference evidence="1 2" key="1">
    <citation type="submission" date="2023-02" db="EMBL/GenBank/DDBJ databases">
        <title>Host association and intracellularity evolved multiple times independently in the Rickettsiales.</title>
        <authorList>
            <person name="Castelli M."/>
            <person name="Nardi T."/>
            <person name="Gammuto L."/>
            <person name="Bellinzona G."/>
            <person name="Sabaneyeva E."/>
            <person name="Potekhin A."/>
            <person name="Serra V."/>
            <person name="Petroni G."/>
            <person name="Sassera D."/>
        </authorList>
    </citation>
    <scope>NUCLEOTIDE SEQUENCE [LARGE SCALE GENOMIC DNA]</scope>
    <source>
        <strain evidence="1 2">BOD18</strain>
    </source>
</reference>
<proteinExistence type="predicted"/>
<protein>
    <submittedName>
        <fullName evidence="1">Uncharacterized protein</fullName>
    </submittedName>
</protein>